<accession>X2C038</accession>
<sequence>MTMGHFRFNKELSHKAAGTISQLENAFSHVFENMVFFREELDRHSGKAAAALQKKMSDNINFFSKASSCLLYFADSVRCFAKAVELTDESDKPANVQPQSRSERNHTFSAERVQSEIKVNGESLHQATGKFESNLSTLDEVLHHFDTMLREMMYETEFPWEKFDDVWSDAKSHIKSIMTELKKRVKELSANAKNIIKELKRVDNVISQQLQRVK</sequence>
<proteinExistence type="predicted"/>
<dbReference type="AlphaFoldDB" id="X2C038"/>
<feature type="coiled-coil region" evidence="1">
    <location>
        <begin position="178"/>
        <end position="205"/>
    </location>
</feature>
<dbReference type="EMBL" id="JQ773458">
    <property type="protein sequence ID" value="AFX60988.1"/>
    <property type="molecule type" value="Genomic_DNA"/>
</dbReference>
<name>X2C038_BACLI</name>
<organism evidence="2">
    <name type="scientific">Bacillus licheniformis</name>
    <dbReference type="NCBI Taxonomy" id="1402"/>
    <lineage>
        <taxon>Bacteria</taxon>
        <taxon>Bacillati</taxon>
        <taxon>Bacillota</taxon>
        <taxon>Bacilli</taxon>
        <taxon>Bacillales</taxon>
        <taxon>Bacillaceae</taxon>
        <taxon>Bacillus</taxon>
    </lineage>
</organism>
<reference evidence="2" key="1">
    <citation type="journal article" date="2013" name="Funct. Integr. Genomics">
        <title>Genes encoding the production of extracellular polysaccharide bioflocculant are clustered on a 30-kb DNA segment in Bacillus licheniformis.</title>
        <authorList>
            <person name="Yan S."/>
            <person name="Wang N."/>
            <person name="Chen Z."/>
            <person name="Wang Y."/>
            <person name="He N."/>
            <person name="Peng Y."/>
            <person name="Li Q."/>
            <person name="Deng X."/>
        </authorList>
    </citation>
    <scope>NUCLEOTIDE SEQUENCE</scope>
    <source>
        <strain evidence="2">CGMCC 2876</strain>
    </source>
</reference>
<evidence type="ECO:0000256" key="1">
    <source>
        <dbReference type="SAM" id="Coils"/>
    </source>
</evidence>
<evidence type="ECO:0000313" key="2">
    <source>
        <dbReference type="EMBL" id="AFX60988.1"/>
    </source>
</evidence>
<protein>
    <submittedName>
        <fullName evidence="2">Bli20</fullName>
    </submittedName>
</protein>
<gene>
    <name evidence="2" type="primary">bli20</name>
</gene>
<keyword evidence="1" id="KW-0175">Coiled coil</keyword>